<feature type="compositionally biased region" description="Basic and acidic residues" evidence="1">
    <location>
        <begin position="483"/>
        <end position="496"/>
    </location>
</feature>
<name>A0AAV9JSY7_9PEZI</name>
<feature type="compositionally biased region" description="Low complexity" evidence="1">
    <location>
        <begin position="510"/>
        <end position="524"/>
    </location>
</feature>
<keyword evidence="2" id="KW-0812">Transmembrane</keyword>
<feature type="region of interest" description="Disordered" evidence="1">
    <location>
        <begin position="269"/>
        <end position="304"/>
    </location>
</feature>
<proteinExistence type="predicted"/>
<reference evidence="3 4" key="1">
    <citation type="submission" date="2021-11" db="EMBL/GenBank/DDBJ databases">
        <title>Black yeast isolated from Biological Soil Crust.</title>
        <authorList>
            <person name="Kurbessoian T."/>
        </authorList>
    </citation>
    <scope>NUCLEOTIDE SEQUENCE [LARGE SCALE GENOMIC DNA]</scope>
    <source>
        <strain evidence="3 4">CCFEE 5522</strain>
    </source>
</reference>
<dbReference type="EMBL" id="JAVFHQ010000008">
    <property type="protein sequence ID" value="KAK4548177.1"/>
    <property type="molecule type" value="Genomic_DNA"/>
</dbReference>
<dbReference type="Proteomes" id="UP001324427">
    <property type="component" value="Unassembled WGS sequence"/>
</dbReference>
<evidence type="ECO:0000313" key="4">
    <source>
        <dbReference type="Proteomes" id="UP001324427"/>
    </source>
</evidence>
<feature type="region of interest" description="Disordered" evidence="1">
    <location>
        <begin position="472"/>
        <end position="537"/>
    </location>
</feature>
<accession>A0AAV9JSY7</accession>
<protein>
    <submittedName>
        <fullName evidence="3">Uncharacterized protein</fullName>
    </submittedName>
</protein>
<evidence type="ECO:0000256" key="2">
    <source>
        <dbReference type="SAM" id="Phobius"/>
    </source>
</evidence>
<evidence type="ECO:0000256" key="1">
    <source>
        <dbReference type="SAM" id="MobiDB-lite"/>
    </source>
</evidence>
<sequence length="575" mass="64028">MRPLQEVTMICVFGVIVISLMMNLFYTLGTSSIRTVETFAELEARLKDFKAFNTDFENMLSDHGQTAARFKDSQPDLHSIEAQLLASYVKLIESGLQSTGIAATEQGLRNAVLGVESALADLEESAQIHVPSSPVTSTPKPIATEAESLQQDTVSEEDELEFGVIGVLEYILEETRTMHEDIVARVDRLAEKVESRSGKSTAIAPLTWSISVAGDDGIYKCDTPIPSHLSDYIAAALRFNADAFCALALNATVERSEWKADTIVQPTATPQAPMVDDDDKAAAEASSRRIAMNQPADRVSEMEDMPQKPVMDALRIDVLFRYLQDYLRGLDDDATPLWMSGWLGWFYLSGNIHWLMLQFSREQGIEGLSAPQCAIDEECFSRLYSELDSQLDSLVLPEMTRLLDVLEASGDPWAAVEHMDASTFRAAQLSLETLKSFKSQLEEVERLREQTEEQTEDQRAWHHFELSLLVGDPKPLAEDEMSETERTPEPECKYEPLIDASTPQNPSNPTSRPTGTAASRTASAPPSPIPSLDPASIPKIRHTNLENNTLRPHWDRLMKKINAFGDIYEMELHTT</sequence>
<keyword evidence="4" id="KW-1185">Reference proteome</keyword>
<keyword evidence="2" id="KW-0472">Membrane</keyword>
<dbReference type="AlphaFoldDB" id="A0AAV9JSY7"/>
<organism evidence="3 4">
    <name type="scientific">Oleoguttula mirabilis</name>
    <dbReference type="NCBI Taxonomy" id="1507867"/>
    <lineage>
        <taxon>Eukaryota</taxon>
        <taxon>Fungi</taxon>
        <taxon>Dikarya</taxon>
        <taxon>Ascomycota</taxon>
        <taxon>Pezizomycotina</taxon>
        <taxon>Dothideomycetes</taxon>
        <taxon>Dothideomycetidae</taxon>
        <taxon>Mycosphaerellales</taxon>
        <taxon>Teratosphaeriaceae</taxon>
        <taxon>Oleoguttula</taxon>
    </lineage>
</organism>
<gene>
    <name evidence="3" type="ORF">LTR36_010046</name>
</gene>
<comment type="caution">
    <text evidence="3">The sequence shown here is derived from an EMBL/GenBank/DDBJ whole genome shotgun (WGS) entry which is preliminary data.</text>
</comment>
<evidence type="ECO:0000313" key="3">
    <source>
        <dbReference type="EMBL" id="KAK4548177.1"/>
    </source>
</evidence>
<feature type="transmembrane region" description="Helical" evidence="2">
    <location>
        <begin position="7"/>
        <end position="26"/>
    </location>
</feature>
<keyword evidence="2" id="KW-1133">Transmembrane helix</keyword>